<gene>
    <name evidence="1" type="ORF">SR894_05990</name>
</gene>
<reference evidence="1 2" key="1">
    <citation type="submission" date="2023-11" db="EMBL/GenBank/DDBJ databases">
        <title>MicrobeMod: A computational toolkit for identifying prokaryotic methylation and restriction-modification with nanopore sequencing.</title>
        <authorList>
            <person name="Crits-Christoph A."/>
            <person name="Kang S.C."/>
            <person name="Lee H."/>
            <person name="Ostrov N."/>
        </authorList>
    </citation>
    <scope>NUCLEOTIDE SEQUENCE [LARGE SCALE GENOMIC DNA]</scope>
    <source>
        <strain evidence="1 2">ATCC BAA-805</strain>
    </source>
</reference>
<dbReference type="EMBL" id="CP140255">
    <property type="protein sequence ID" value="WQH14087.1"/>
    <property type="molecule type" value="Genomic_DNA"/>
</dbReference>
<dbReference type="Proteomes" id="UP001324794">
    <property type="component" value="Chromosome"/>
</dbReference>
<protein>
    <submittedName>
        <fullName evidence="1">Uncharacterized protein</fullName>
    </submittedName>
</protein>
<organism evidence="1 2">
    <name type="scientific">Vreelandella neptunia</name>
    <dbReference type="NCBI Taxonomy" id="115551"/>
    <lineage>
        <taxon>Bacteria</taxon>
        <taxon>Pseudomonadati</taxon>
        <taxon>Pseudomonadota</taxon>
        <taxon>Gammaproteobacteria</taxon>
        <taxon>Oceanospirillales</taxon>
        <taxon>Halomonadaceae</taxon>
        <taxon>Vreelandella</taxon>
    </lineage>
</organism>
<accession>A0ABZ0YS19</accession>
<dbReference type="RefSeq" id="WP_223289045.1">
    <property type="nucleotide sequence ID" value="NZ_CP140255.1"/>
</dbReference>
<keyword evidence="2" id="KW-1185">Reference proteome</keyword>
<sequence length="166" mass="18112">MTDPLSFVDQAQAALARAEFTPLPDHLSAIPPADSLRVTPLVISDYLDTLVSSGRSRRVGVIASLVRALLHRYEIIDITSDIPWRVGELRCAWQSDEPDVLKGWRRLRLPSGDGPANADDASAPVLHLTPEGGAIYEPAPCCDDAYASTLIPVKSMEQLIDLLERV</sequence>
<evidence type="ECO:0000313" key="2">
    <source>
        <dbReference type="Proteomes" id="UP001324794"/>
    </source>
</evidence>
<evidence type="ECO:0000313" key="1">
    <source>
        <dbReference type="EMBL" id="WQH14087.1"/>
    </source>
</evidence>
<proteinExistence type="predicted"/>
<name>A0ABZ0YS19_9GAMM</name>